<feature type="signal peptide" evidence="1">
    <location>
        <begin position="1"/>
        <end position="22"/>
    </location>
</feature>
<accession>A0ABQ6X467</accession>
<dbReference type="Pfam" id="PF03724">
    <property type="entry name" value="META"/>
    <property type="match status" value="1"/>
</dbReference>
<sequence length="149" mass="16570">MRSRFALATTLSLWLTACQNHAALQASMAVDESLINTYWKLLTVNDDLVVAADNVREAHIVLHIDNSARLAGATGCNTLSGRYQHTRQQLTFHPIVTTKMTCPAALMHIEQAMLSALYQTTHWKINGERLVLFNDKGEPLAGLKAVHLY</sequence>
<evidence type="ECO:0000256" key="1">
    <source>
        <dbReference type="SAM" id="SignalP"/>
    </source>
</evidence>
<dbReference type="InterPro" id="IPR005184">
    <property type="entry name" value="DUF306_Meta_HslJ"/>
</dbReference>
<evidence type="ECO:0000313" key="4">
    <source>
        <dbReference type="Proteomes" id="UP000466130"/>
    </source>
</evidence>
<comment type="caution">
    <text evidence="3">The sequence shown here is derived from an EMBL/GenBank/DDBJ whole genome shotgun (WGS) entry which is preliminary data.</text>
</comment>
<evidence type="ECO:0000259" key="2">
    <source>
        <dbReference type="Pfam" id="PF03724"/>
    </source>
</evidence>
<dbReference type="InterPro" id="IPR053147">
    <property type="entry name" value="Hsp_HslJ-like"/>
</dbReference>
<dbReference type="PROSITE" id="PS51257">
    <property type="entry name" value="PROKAR_LIPOPROTEIN"/>
    <property type="match status" value="1"/>
</dbReference>
<evidence type="ECO:0000313" key="3">
    <source>
        <dbReference type="EMBL" id="KAE8436417.1"/>
    </source>
</evidence>
<feature type="domain" description="DUF306" evidence="2">
    <location>
        <begin position="32"/>
        <end position="141"/>
    </location>
</feature>
<reference evidence="3 4" key="1">
    <citation type="submission" date="2019-09" db="EMBL/GenBank/DDBJ databases">
        <title>The Halomonas whole genome shotgun (WGS).</title>
        <authorList>
            <person name="Xie Z."/>
        </authorList>
    </citation>
    <scope>NUCLEOTIDE SEQUENCE [LARGE SCALE GENOMIC DNA]</scope>
    <source>
        <strain evidence="3 4">NBT06E8</strain>
    </source>
</reference>
<keyword evidence="4" id="KW-1185">Reference proteome</keyword>
<dbReference type="Gene3D" id="2.40.128.270">
    <property type="match status" value="1"/>
</dbReference>
<protein>
    <submittedName>
        <fullName evidence="3">META domain-containing protein</fullName>
    </submittedName>
</protein>
<dbReference type="Proteomes" id="UP000466130">
    <property type="component" value="Unassembled WGS sequence"/>
</dbReference>
<dbReference type="PANTHER" id="PTHR35535">
    <property type="entry name" value="HEAT SHOCK PROTEIN HSLJ"/>
    <property type="match status" value="1"/>
</dbReference>
<dbReference type="PANTHER" id="PTHR35535:SF2">
    <property type="entry name" value="DUF306 DOMAIN-CONTAINING PROTEIN"/>
    <property type="match status" value="1"/>
</dbReference>
<proteinExistence type="predicted"/>
<keyword evidence="1" id="KW-0732">Signal</keyword>
<gene>
    <name evidence="3" type="ORF">F1978_17730</name>
</gene>
<name>A0ABQ6X467_9GAMM</name>
<feature type="chain" id="PRO_5046067347" evidence="1">
    <location>
        <begin position="23"/>
        <end position="149"/>
    </location>
</feature>
<dbReference type="InterPro" id="IPR038670">
    <property type="entry name" value="HslJ-like_sf"/>
</dbReference>
<dbReference type="EMBL" id="VWRT01000033">
    <property type="protein sequence ID" value="KAE8436417.1"/>
    <property type="molecule type" value="Genomic_DNA"/>
</dbReference>
<organism evidence="3 4">
    <name type="scientific">Vreelandella piezotolerans</name>
    <dbReference type="NCBI Taxonomy" id="2609667"/>
    <lineage>
        <taxon>Bacteria</taxon>
        <taxon>Pseudomonadati</taxon>
        <taxon>Pseudomonadota</taxon>
        <taxon>Gammaproteobacteria</taxon>
        <taxon>Oceanospirillales</taxon>
        <taxon>Halomonadaceae</taxon>
        <taxon>Vreelandella</taxon>
    </lineage>
</organism>
<dbReference type="RefSeq" id="WP_153844176.1">
    <property type="nucleotide sequence ID" value="NZ_CP048602.1"/>
</dbReference>